<keyword evidence="2" id="KW-1185">Reference proteome</keyword>
<evidence type="ECO:0000313" key="2">
    <source>
        <dbReference type="Proteomes" id="UP000007015"/>
    </source>
</evidence>
<sequence length="346" mass="39962">MARKEGEGLDLVAMEEELDLYSWEPVVTLAISLLDRAISYLGEDSSWAEGRNKNRFGGFSSQMFYYLQPARGRIAVELLEDLIEEIEHRRLEEDGRIPALFMNAKAKIAFKFATNDYFREEWDRLFQEFTTFRLEDLITDIEHLRLEESGKKISNKKFARSPDQYKQQARLFFLLERGVSRLRDQLPAVVEHVVSQDRELVDLEKEELHAELVGRDREKKQIVQWLVEQPAENSEIIFPFKTKKNSEIISADHIRLFAILGVAGMGKTRLAKLACQDPVVSTTFDFVVRVQICSLIISTAGAEIKRVASAGHIQEYLSVRISRHCHNGFAWSPWGTHDDTKSRTRR</sequence>
<dbReference type="STRING" id="39946.B8AND3"/>
<evidence type="ECO:0000313" key="1">
    <source>
        <dbReference type="EMBL" id="EEC74506.1"/>
    </source>
</evidence>
<dbReference type="EMBL" id="CM000128">
    <property type="protein sequence ID" value="EEC74506.1"/>
    <property type="molecule type" value="Genomic_DNA"/>
</dbReference>
<dbReference type="AlphaFoldDB" id="B8AND3"/>
<dbReference type="OMA" id="ARSPDQY"/>
<proteinExistence type="predicted"/>
<organism evidence="1 2">
    <name type="scientific">Oryza sativa subsp. indica</name>
    <name type="common">Rice</name>
    <dbReference type="NCBI Taxonomy" id="39946"/>
    <lineage>
        <taxon>Eukaryota</taxon>
        <taxon>Viridiplantae</taxon>
        <taxon>Streptophyta</taxon>
        <taxon>Embryophyta</taxon>
        <taxon>Tracheophyta</taxon>
        <taxon>Spermatophyta</taxon>
        <taxon>Magnoliopsida</taxon>
        <taxon>Liliopsida</taxon>
        <taxon>Poales</taxon>
        <taxon>Poaceae</taxon>
        <taxon>BOP clade</taxon>
        <taxon>Oryzoideae</taxon>
        <taxon>Oryzeae</taxon>
        <taxon>Oryzinae</taxon>
        <taxon>Oryza</taxon>
        <taxon>Oryza sativa</taxon>
    </lineage>
</organism>
<dbReference type="HOGENOM" id="CLU_802612_0_0_1"/>
<dbReference type="Proteomes" id="UP000007015">
    <property type="component" value="Chromosome 3"/>
</dbReference>
<dbReference type="SUPFAM" id="SSF52540">
    <property type="entry name" value="P-loop containing nucleoside triphosphate hydrolases"/>
    <property type="match status" value="1"/>
</dbReference>
<accession>B8AND3</accession>
<gene>
    <name evidence="1" type="ORF">OsI_09987</name>
</gene>
<reference evidence="1 2" key="1">
    <citation type="journal article" date="2005" name="PLoS Biol.">
        <title>The genomes of Oryza sativa: a history of duplications.</title>
        <authorList>
            <person name="Yu J."/>
            <person name="Wang J."/>
            <person name="Lin W."/>
            <person name="Li S."/>
            <person name="Li H."/>
            <person name="Zhou J."/>
            <person name="Ni P."/>
            <person name="Dong W."/>
            <person name="Hu S."/>
            <person name="Zeng C."/>
            <person name="Zhang J."/>
            <person name="Zhang Y."/>
            <person name="Li R."/>
            <person name="Xu Z."/>
            <person name="Li S."/>
            <person name="Li X."/>
            <person name="Zheng H."/>
            <person name="Cong L."/>
            <person name="Lin L."/>
            <person name="Yin J."/>
            <person name="Geng J."/>
            <person name="Li G."/>
            <person name="Shi J."/>
            <person name="Liu J."/>
            <person name="Lv H."/>
            <person name="Li J."/>
            <person name="Wang J."/>
            <person name="Deng Y."/>
            <person name="Ran L."/>
            <person name="Shi X."/>
            <person name="Wang X."/>
            <person name="Wu Q."/>
            <person name="Li C."/>
            <person name="Ren X."/>
            <person name="Wang J."/>
            <person name="Wang X."/>
            <person name="Li D."/>
            <person name="Liu D."/>
            <person name="Zhang X."/>
            <person name="Ji Z."/>
            <person name="Zhao W."/>
            <person name="Sun Y."/>
            <person name="Zhang Z."/>
            <person name="Bao J."/>
            <person name="Han Y."/>
            <person name="Dong L."/>
            <person name="Ji J."/>
            <person name="Chen P."/>
            <person name="Wu S."/>
            <person name="Liu J."/>
            <person name="Xiao Y."/>
            <person name="Bu D."/>
            <person name="Tan J."/>
            <person name="Yang L."/>
            <person name="Ye C."/>
            <person name="Zhang J."/>
            <person name="Xu J."/>
            <person name="Zhou Y."/>
            <person name="Yu Y."/>
            <person name="Zhang B."/>
            <person name="Zhuang S."/>
            <person name="Wei H."/>
            <person name="Liu B."/>
            <person name="Lei M."/>
            <person name="Yu H."/>
            <person name="Li Y."/>
            <person name="Xu H."/>
            <person name="Wei S."/>
            <person name="He X."/>
            <person name="Fang L."/>
            <person name="Zhang Z."/>
            <person name="Zhang Y."/>
            <person name="Huang X."/>
            <person name="Su Z."/>
            <person name="Tong W."/>
            <person name="Li J."/>
            <person name="Tong Z."/>
            <person name="Li S."/>
            <person name="Ye J."/>
            <person name="Wang L."/>
            <person name="Fang L."/>
            <person name="Lei T."/>
            <person name="Chen C."/>
            <person name="Chen H."/>
            <person name="Xu Z."/>
            <person name="Li H."/>
            <person name="Huang H."/>
            <person name="Zhang F."/>
            <person name="Xu H."/>
            <person name="Li N."/>
            <person name="Zhao C."/>
            <person name="Li S."/>
            <person name="Dong L."/>
            <person name="Huang Y."/>
            <person name="Li L."/>
            <person name="Xi Y."/>
            <person name="Qi Q."/>
            <person name="Li W."/>
            <person name="Zhang B."/>
            <person name="Hu W."/>
            <person name="Zhang Y."/>
            <person name="Tian X."/>
            <person name="Jiao Y."/>
            <person name="Liang X."/>
            <person name="Jin J."/>
            <person name="Gao L."/>
            <person name="Zheng W."/>
            <person name="Hao B."/>
            <person name="Liu S."/>
            <person name="Wang W."/>
            <person name="Yuan L."/>
            <person name="Cao M."/>
            <person name="McDermott J."/>
            <person name="Samudrala R."/>
            <person name="Wang J."/>
            <person name="Wong G.K."/>
            <person name="Yang H."/>
        </authorList>
    </citation>
    <scope>NUCLEOTIDE SEQUENCE [LARGE SCALE GENOMIC DNA]</scope>
    <source>
        <strain evidence="2">cv. 93-11</strain>
    </source>
</reference>
<name>B8AND3_ORYSI</name>
<dbReference type="Gramene" id="BGIOSGA011847-TA">
    <property type="protein sequence ID" value="BGIOSGA011847-PA"/>
    <property type="gene ID" value="BGIOSGA011847"/>
</dbReference>
<protein>
    <submittedName>
        <fullName evidence="1">Uncharacterized protein</fullName>
    </submittedName>
</protein>
<dbReference type="InterPro" id="IPR027417">
    <property type="entry name" value="P-loop_NTPase"/>
</dbReference>
<dbReference type="Gene3D" id="3.40.50.300">
    <property type="entry name" value="P-loop containing nucleotide triphosphate hydrolases"/>
    <property type="match status" value="1"/>
</dbReference>